<gene>
    <name evidence="2" type="ORF">S101395_03753</name>
</gene>
<proteinExistence type="predicted"/>
<feature type="transmembrane region" description="Helical" evidence="1">
    <location>
        <begin position="6"/>
        <end position="23"/>
    </location>
</feature>
<dbReference type="Pfam" id="PF26302">
    <property type="entry name" value="YhzF"/>
    <property type="match status" value="1"/>
</dbReference>
<accession>A0ABN5AM74</accession>
<dbReference type="GeneID" id="92852299"/>
<sequence>MSAINAFLTILIAVFTAGSFYYLRLLGFSASYPPKRVLKQKALFCAGGACVLLLLLFCIRLLI</sequence>
<keyword evidence="1" id="KW-0812">Transmembrane</keyword>
<keyword evidence="3" id="KW-1185">Reference proteome</keyword>
<keyword evidence="1" id="KW-0472">Membrane</keyword>
<dbReference type="RefSeq" id="WP_006636688.1">
    <property type="nucleotide sequence ID" value="NZ_BORD01000002.1"/>
</dbReference>
<reference evidence="2 3" key="1">
    <citation type="submission" date="2017-06" db="EMBL/GenBank/DDBJ databases">
        <title>Genome sequence of Bacillus sonorensis strain SRCM101395.</title>
        <authorList>
            <person name="Cho S.H."/>
        </authorList>
    </citation>
    <scope>NUCLEOTIDE SEQUENCE [LARGE SCALE GENOMIC DNA]</scope>
    <source>
        <strain evidence="2 3">SRCM101395</strain>
    </source>
</reference>
<protein>
    <submittedName>
        <fullName evidence="2">Membrane protein YhzF</fullName>
    </submittedName>
</protein>
<evidence type="ECO:0000313" key="2">
    <source>
        <dbReference type="EMBL" id="ASB90259.1"/>
    </source>
</evidence>
<evidence type="ECO:0000313" key="3">
    <source>
        <dbReference type="Proteomes" id="UP000196877"/>
    </source>
</evidence>
<keyword evidence="1" id="KW-1133">Transmembrane helix</keyword>
<dbReference type="Proteomes" id="UP000196877">
    <property type="component" value="Chromosome"/>
</dbReference>
<dbReference type="InterPro" id="IPR058724">
    <property type="entry name" value="YhzF"/>
</dbReference>
<dbReference type="EMBL" id="CP021920">
    <property type="protein sequence ID" value="ASB90259.1"/>
    <property type="molecule type" value="Genomic_DNA"/>
</dbReference>
<evidence type="ECO:0000256" key="1">
    <source>
        <dbReference type="SAM" id="Phobius"/>
    </source>
</evidence>
<name>A0ABN5AM74_9BACI</name>
<organism evidence="2 3">
    <name type="scientific">Bacillus sonorensis</name>
    <dbReference type="NCBI Taxonomy" id="119858"/>
    <lineage>
        <taxon>Bacteria</taxon>
        <taxon>Bacillati</taxon>
        <taxon>Bacillota</taxon>
        <taxon>Bacilli</taxon>
        <taxon>Bacillales</taxon>
        <taxon>Bacillaceae</taxon>
        <taxon>Bacillus</taxon>
    </lineage>
</organism>
<feature type="transmembrane region" description="Helical" evidence="1">
    <location>
        <begin position="43"/>
        <end position="62"/>
    </location>
</feature>